<sequence length="110" mass="12019">MSDAADAAIEETFHTPARFAIMASLVDVDRAEFALVRDAIGVSDSVLSKHASHLERAGFVEVVKGYVGKRPRTWFALTDDGRTAFRRHLAALRRIADAAADYTAAGRRES</sequence>
<reference evidence="2 3" key="1">
    <citation type="submission" date="2023-08" db="EMBL/GenBank/DDBJ databases">
        <title>Nocardioides seae sp. nov., a bacterium isolated from a soil.</title>
        <authorList>
            <person name="Wang X."/>
        </authorList>
    </citation>
    <scope>NUCLEOTIDE SEQUENCE [LARGE SCALE GENOMIC DNA]</scope>
    <source>
        <strain evidence="2 3">YZH12</strain>
    </source>
</reference>
<keyword evidence="3" id="KW-1185">Reference proteome</keyword>
<feature type="domain" description="Winged helix DNA-binding" evidence="1">
    <location>
        <begin position="18"/>
        <end position="95"/>
    </location>
</feature>
<dbReference type="InterPro" id="IPR036388">
    <property type="entry name" value="WH-like_DNA-bd_sf"/>
</dbReference>
<dbReference type="PANTHER" id="PTHR37318">
    <property type="entry name" value="BSL7504 PROTEIN"/>
    <property type="match status" value="1"/>
</dbReference>
<dbReference type="PANTHER" id="PTHR37318:SF1">
    <property type="entry name" value="BSL7504 PROTEIN"/>
    <property type="match status" value="1"/>
</dbReference>
<dbReference type="SUPFAM" id="SSF46785">
    <property type="entry name" value="Winged helix' DNA-binding domain"/>
    <property type="match status" value="1"/>
</dbReference>
<accession>A0ABU3Q1X0</accession>
<evidence type="ECO:0000313" key="2">
    <source>
        <dbReference type="EMBL" id="MDT9595339.1"/>
    </source>
</evidence>
<dbReference type="Proteomes" id="UP001268542">
    <property type="component" value="Unassembled WGS sequence"/>
</dbReference>
<gene>
    <name evidence="2" type="ORF">RDV89_19785</name>
</gene>
<comment type="caution">
    <text evidence="2">The sequence shown here is derived from an EMBL/GenBank/DDBJ whole genome shotgun (WGS) entry which is preliminary data.</text>
</comment>
<dbReference type="EMBL" id="JAVYII010000011">
    <property type="protein sequence ID" value="MDT9595339.1"/>
    <property type="molecule type" value="Genomic_DNA"/>
</dbReference>
<evidence type="ECO:0000313" key="3">
    <source>
        <dbReference type="Proteomes" id="UP001268542"/>
    </source>
</evidence>
<dbReference type="Gene3D" id="1.10.10.10">
    <property type="entry name" value="Winged helix-like DNA-binding domain superfamily/Winged helix DNA-binding domain"/>
    <property type="match status" value="1"/>
</dbReference>
<dbReference type="InterPro" id="IPR036390">
    <property type="entry name" value="WH_DNA-bd_sf"/>
</dbReference>
<protein>
    <submittedName>
        <fullName evidence="2">Transcriptional regulator</fullName>
    </submittedName>
</protein>
<dbReference type="Pfam" id="PF13601">
    <property type="entry name" value="HTH_34"/>
    <property type="match status" value="1"/>
</dbReference>
<organism evidence="2 3">
    <name type="scientific">Nocardioides imazamoxiresistens</name>
    <dbReference type="NCBI Taxonomy" id="3231893"/>
    <lineage>
        <taxon>Bacteria</taxon>
        <taxon>Bacillati</taxon>
        <taxon>Actinomycetota</taxon>
        <taxon>Actinomycetes</taxon>
        <taxon>Propionibacteriales</taxon>
        <taxon>Nocardioidaceae</taxon>
        <taxon>Nocardioides</taxon>
    </lineage>
</organism>
<name>A0ABU3Q1X0_9ACTN</name>
<dbReference type="InterPro" id="IPR027395">
    <property type="entry name" value="WH_DNA-bd_dom"/>
</dbReference>
<evidence type="ECO:0000259" key="1">
    <source>
        <dbReference type="Pfam" id="PF13601"/>
    </source>
</evidence>
<dbReference type="RefSeq" id="WP_315735970.1">
    <property type="nucleotide sequence ID" value="NZ_JAVYII010000011.1"/>
</dbReference>
<proteinExistence type="predicted"/>